<keyword evidence="5" id="KW-1185">Reference proteome</keyword>
<dbReference type="InterPro" id="IPR029058">
    <property type="entry name" value="AB_hydrolase_fold"/>
</dbReference>
<organism evidence="4 5">
    <name type="scientific">Allokutzneria albata</name>
    <name type="common">Kibdelosporangium albatum</name>
    <dbReference type="NCBI Taxonomy" id="211114"/>
    <lineage>
        <taxon>Bacteria</taxon>
        <taxon>Bacillati</taxon>
        <taxon>Actinomycetota</taxon>
        <taxon>Actinomycetes</taxon>
        <taxon>Pseudonocardiales</taxon>
        <taxon>Pseudonocardiaceae</taxon>
        <taxon>Allokutzneria</taxon>
    </lineage>
</organism>
<dbReference type="InterPro" id="IPR000073">
    <property type="entry name" value="AB_hydrolase_1"/>
</dbReference>
<proteinExistence type="predicted"/>
<dbReference type="RefSeq" id="WP_030428508.1">
    <property type="nucleotide sequence ID" value="NZ_JOEF01000004.1"/>
</dbReference>
<name>A0A1H0D1G3_ALLAB</name>
<dbReference type="OrthoDB" id="9812774at2"/>
<dbReference type="eggNOG" id="COG0596">
    <property type="taxonomic scope" value="Bacteria"/>
</dbReference>
<feature type="domain" description="AB hydrolase-1" evidence="3">
    <location>
        <begin position="26"/>
        <end position="272"/>
    </location>
</feature>
<dbReference type="PANTHER" id="PTHR43329">
    <property type="entry name" value="EPOXIDE HYDROLASE"/>
    <property type="match status" value="1"/>
</dbReference>
<reference evidence="4 5" key="1">
    <citation type="submission" date="2016-10" db="EMBL/GenBank/DDBJ databases">
        <authorList>
            <person name="de Groot N.N."/>
        </authorList>
    </citation>
    <scope>NUCLEOTIDE SEQUENCE [LARGE SCALE GENOMIC DNA]</scope>
    <source>
        <strain evidence="4 5">DSM 44149</strain>
    </source>
</reference>
<evidence type="ECO:0000313" key="4">
    <source>
        <dbReference type="EMBL" id="SDN64020.1"/>
    </source>
</evidence>
<dbReference type="Proteomes" id="UP000183376">
    <property type="component" value="Chromosome I"/>
</dbReference>
<dbReference type="AlphaFoldDB" id="A0A1H0D1G3"/>
<dbReference type="Pfam" id="PF00561">
    <property type="entry name" value="Abhydrolase_1"/>
    <property type="match status" value="1"/>
</dbReference>
<keyword evidence="1" id="KW-0378">Hydrolase</keyword>
<evidence type="ECO:0000256" key="2">
    <source>
        <dbReference type="SAM" id="MobiDB-lite"/>
    </source>
</evidence>
<dbReference type="PRINTS" id="PR00412">
    <property type="entry name" value="EPOXHYDRLASE"/>
</dbReference>
<dbReference type="SUPFAM" id="SSF53474">
    <property type="entry name" value="alpha/beta-Hydrolases"/>
    <property type="match status" value="1"/>
</dbReference>
<feature type="region of interest" description="Disordered" evidence="2">
    <location>
        <begin position="62"/>
        <end position="81"/>
    </location>
</feature>
<evidence type="ECO:0000256" key="1">
    <source>
        <dbReference type="ARBA" id="ARBA00022801"/>
    </source>
</evidence>
<evidence type="ECO:0000259" key="3">
    <source>
        <dbReference type="Pfam" id="PF00561"/>
    </source>
</evidence>
<dbReference type="Gene3D" id="3.40.50.1820">
    <property type="entry name" value="alpha/beta hydrolase"/>
    <property type="match status" value="1"/>
</dbReference>
<protein>
    <submittedName>
        <fullName evidence="4">Haloacetate dehalogenase</fullName>
    </submittedName>
</protein>
<dbReference type="InterPro" id="IPR000639">
    <property type="entry name" value="Epox_hydrolase-like"/>
</dbReference>
<dbReference type="GO" id="GO:0016787">
    <property type="term" value="F:hydrolase activity"/>
    <property type="evidence" value="ECO:0007669"/>
    <property type="project" value="UniProtKB-KW"/>
</dbReference>
<evidence type="ECO:0000313" key="5">
    <source>
        <dbReference type="Proteomes" id="UP000183376"/>
    </source>
</evidence>
<gene>
    <name evidence="4" type="ORF">SAMN04489726_7538</name>
</gene>
<accession>A0A1H0D1G3</accession>
<dbReference type="STRING" id="211114.SAMN04489726_7538"/>
<dbReference type="PRINTS" id="PR00111">
    <property type="entry name" value="ABHYDROLASE"/>
</dbReference>
<dbReference type="EMBL" id="LT629701">
    <property type="protein sequence ID" value="SDN64020.1"/>
    <property type="molecule type" value="Genomic_DNA"/>
</dbReference>
<sequence length="290" mass="32131">MFEGFALEQIDVGEVRLSVRHGGSGPPILLLHGHPRTHTTWHRVAPLLARRYSVVCPDMRGYGRSSKPSTEPDHSQQSKRAVANDCVKLMEALGHKQFTVVGHDRGGYVAHRMAVDHPDRVTALVALDVVPIGEALARCDARFAASWWHWFFLGQETDLPERVINADPVSWYRARYDDRAAAMGEANFADFQRAINDPETVHAMCEDYRAGLGVDRIADDADRAAGRKVRCPALVLWADGDNLPELYGDVVEAWRGWAENVEGGSIASGHHMSEEAPDELASRIEDFLSG</sequence>